<dbReference type="GO" id="GO:0003700">
    <property type="term" value="F:DNA-binding transcription factor activity"/>
    <property type="evidence" value="ECO:0007669"/>
    <property type="project" value="InterPro"/>
</dbReference>
<keyword evidence="7" id="KW-1185">Reference proteome</keyword>
<proteinExistence type="inferred from homology"/>
<evidence type="ECO:0000256" key="4">
    <source>
        <dbReference type="ARBA" id="ARBA00023163"/>
    </source>
</evidence>
<dbReference type="PRINTS" id="PR00039">
    <property type="entry name" value="HTHLYSR"/>
</dbReference>
<dbReference type="Gene3D" id="1.10.10.10">
    <property type="entry name" value="Winged helix-like DNA-binding domain superfamily/Winged helix DNA-binding domain"/>
    <property type="match status" value="1"/>
</dbReference>
<feature type="domain" description="HTH lysR-type" evidence="5">
    <location>
        <begin position="14"/>
        <end position="71"/>
    </location>
</feature>
<dbReference type="Pfam" id="PF00126">
    <property type="entry name" value="HTH_1"/>
    <property type="match status" value="1"/>
</dbReference>
<dbReference type="GO" id="GO:0005829">
    <property type="term" value="C:cytosol"/>
    <property type="evidence" value="ECO:0007669"/>
    <property type="project" value="TreeGrafter"/>
</dbReference>
<accession>A0A318SJF3</accession>
<keyword evidence="4" id="KW-0804">Transcription</keyword>
<dbReference type="PANTHER" id="PTHR30419:SF8">
    <property type="entry name" value="NITROGEN ASSIMILATION TRANSCRIPTIONAL ACTIVATOR-RELATED"/>
    <property type="match status" value="1"/>
</dbReference>
<comment type="caution">
    <text evidence="6">The sequence shown here is derived from an EMBL/GenBank/DDBJ whole genome shotgun (WGS) entry which is preliminary data.</text>
</comment>
<dbReference type="AlphaFoldDB" id="A0A318SJF3"/>
<dbReference type="RefSeq" id="WP_110464638.1">
    <property type="nucleotide sequence ID" value="NZ_JAMOFZ010000003.1"/>
</dbReference>
<evidence type="ECO:0000313" key="7">
    <source>
        <dbReference type="Proteomes" id="UP000247540"/>
    </source>
</evidence>
<dbReference type="InterPro" id="IPR036388">
    <property type="entry name" value="WH-like_DNA-bd_sf"/>
</dbReference>
<dbReference type="PANTHER" id="PTHR30419">
    <property type="entry name" value="HTH-TYPE TRANSCRIPTIONAL REGULATOR YBHD"/>
    <property type="match status" value="1"/>
</dbReference>
<dbReference type="Gene3D" id="3.40.190.290">
    <property type="match status" value="1"/>
</dbReference>
<dbReference type="PROSITE" id="PS50931">
    <property type="entry name" value="HTH_LYSR"/>
    <property type="match status" value="1"/>
</dbReference>
<dbReference type="SUPFAM" id="SSF53850">
    <property type="entry name" value="Periplasmic binding protein-like II"/>
    <property type="match status" value="1"/>
</dbReference>
<dbReference type="EMBL" id="QJTC01000003">
    <property type="protein sequence ID" value="PYE79126.1"/>
    <property type="molecule type" value="Genomic_DNA"/>
</dbReference>
<evidence type="ECO:0000313" key="6">
    <source>
        <dbReference type="EMBL" id="PYE79126.1"/>
    </source>
</evidence>
<protein>
    <submittedName>
        <fullName evidence="6">DNA-binding transcriptional LysR family regulator</fullName>
    </submittedName>
</protein>
<comment type="similarity">
    <text evidence="1">Belongs to the LysR transcriptional regulatory family.</text>
</comment>
<gene>
    <name evidence="6" type="ORF">DFQ15_103114</name>
</gene>
<dbReference type="InterPro" id="IPR050950">
    <property type="entry name" value="HTH-type_LysR_regulators"/>
</dbReference>
<organism evidence="6 7">
    <name type="scientific">Xylophilus ampelinus</name>
    <dbReference type="NCBI Taxonomy" id="54067"/>
    <lineage>
        <taxon>Bacteria</taxon>
        <taxon>Pseudomonadati</taxon>
        <taxon>Pseudomonadota</taxon>
        <taxon>Betaproteobacteria</taxon>
        <taxon>Burkholderiales</taxon>
        <taxon>Xylophilus</taxon>
    </lineage>
</organism>
<dbReference type="Pfam" id="PF03466">
    <property type="entry name" value="LysR_substrate"/>
    <property type="match status" value="1"/>
</dbReference>
<evidence type="ECO:0000256" key="3">
    <source>
        <dbReference type="ARBA" id="ARBA00023125"/>
    </source>
</evidence>
<dbReference type="CDD" id="cd08435">
    <property type="entry name" value="PBP2_GbpR"/>
    <property type="match status" value="1"/>
</dbReference>
<dbReference type="GO" id="GO:0003677">
    <property type="term" value="F:DNA binding"/>
    <property type="evidence" value="ECO:0007669"/>
    <property type="project" value="UniProtKB-KW"/>
</dbReference>
<dbReference type="InterPro" id="IPR000847">
    <property type="entry name" value="LysR_HTH_N"/>
</dbReference>
<evidence type="ECO:0000256" key="2">
    <source>
        <dbReference type="ARBA" id="ARBA00023015"/>
    </source>
</evidence>
<sequence>MPFTDAVPRLLNRMRMRQVALVLAIEERSTLRAAASELGMTQPAATKMLHELEDTLGYRLFDRVGRGLRVNAAGACVTEYFRGMRGGLEALRRELQGLRLGSAGKLFIGSIMAASPADLTLALVRLKALYPLLSVEISVGTSDRLMEQLREGRLDVVIGRMPGGTGGDCVFEPLSDERLSVVVAVSHPLARARTVTFAALQAYPWILQPAGSPMREAMEQEFAAHHLPLPPGLVETASILTTTDLIARTDMVAVIPWSIAGRYAEHGLLRVLPCPIRNRLAAYGSIVRSDRPASAALRHFVELLHAPAAAVDAPAAPAAALPKKKGLQRKPFADQ</sequence>
<evidence type="ECO:0000259" key="5">
    <source>
        <dbReference type="PROSITE" id="PS50931"/>
    </source>
</evidence>
<keyword evidence="2" id="KW-0805">Transcription regulation</keyword>
<evidence type="ECO:0000256" key="1">
    <source>
        <dbReference type="ARBA" id="ARBA00009437"/>
    </source>
</evidence>
<dbReference type="InterPro" id="IPR036390">
    <property type="entry name" value="WH_DNA-bd_sf"/>
</dbReference>
<keyword evidence="3 6" id="KW-0238">DNA-binding</keyword>
<name>A0A318SJF3_9BURK</name>
<reference evidence="6 7" key="1">
    <citation type="submission" date="2018-06" db="EMBL/GenBank/DDBJ databases">
        <title>Genomic Encyclopedia of Type Strains, Phase III (KMG-III): the genomes of soil and plant-associated and newly described type strains.</title>
        <authorList>
            <person name="Whitman W."/>
        </authorList>
    </citation>
    <scope>NUCLEOTIDE SEQUENCE [LARGE SCALE GENOMIC DNA]</scope>
    <source>
        <strain evidence="6 7">CECT 7646</strain>
    </source>
</reference>
<dbReference type="OrthoDB" id="8627799at2"/>
<dbReference type="Proteomes" id="UP000247540">
    <property type="component" value="Unassembled WGS sequence"/>
</dbReference>
<dbReference type="SUPFAM" id="SSF46785">
    <property type="entry name" value="Winged helix' DNA-binding domain"/>
    <property type="match status" value="1"/>
</dbReference>
<dbReference type="InterPro" id="IPR037405">
    <property type="entry name" value="GbpR_PBP2"/>
</dbReference>
<dbReference type="InterPro" id="IPR005119">
    <property type="entry name" value="LysR_subst-bd"/>
</dbReference>